<evidence type="ECO:0000313" key="3">
    <source>
        <dbReference type="EMBL" id="NDK92154.1"/>
    </source>
</evidence>
<keyword evidence="4" id="KW-1185">Reference proteome</keyword>
<proteinExistence type="inferred from homology"/>
<dbReference type="Proteomes" id="UP000466307">
    <property type="component" value="Unassembled WGS sequence"/>
</dbReference>
<reference evidence="3 4" key="1">
    <citation type="submission" date="2020-01" db="EMBL/GenBank/DDBJ databases">
        <title>Investigation of new actinobacteria for the biodesulphurisation of diesel fuel.</title>
        <authorList>
            <person name="Athi Narayanan S.M."/>
        </authorList>
    </citation>
    <scope>NUCLEOTIDE SEQUENCE [LARGE SCALE GENOMIC DNA]</scope>
    <source>
        <strain evidence="3 4">213E</strain>
    </source>
</reference>
<dbReference type="AlphaFoldDB" id="A0A7K3LV78"/>
<comment type="similarity">
    <text evidence="1">Belongs to the F420H(2)-dependent quinone reductase family.</text>
</comment>
<dbReference type="NCBIfam" id="TIGR00026">
    <property type="entry name" value="hi_GC_TIGR00026"/>
    <property type="match status" value="1"/>
</dbReference>
<evidence type="ECO:0000313" key="4">
    <source>
        <dbReference type="Proteomes" id="UP000466307"/>
    </source>
</evidence>
<dbReference type="RefSeq" id="WP_053776293.1">
    <property type="nucleotide sequence ID" value="NZ_JAADZU010000102.1"/>
</dbReference>
<dbReference type="SUPFAM" id="SSF50475">
    <property type="entry name" value="FMN-binding split barrel"/>
    <property type="match status" value="1"/>
</dbReference>
<dbReference type="PANTHER" id="PTHR39428">
    <property type="entry name" value="F420H(2)-DEPENDENT QUINONE REDUCTASE RV1261C"/>
    <property type="match status" value="1"/>
</dbReference>
<organism evidence="3 4">
    <name type="scientific">Gordonia desulfuricans</name>
    <dbReference type="NCBI Taxonomy" id="89051"/>
    <lineage>
        <taxon>Bacteria</taxon>
        <taxon>Bacillati</taxon>
        <taxon>Actinomycetota</taxon>
        <taxon>Actinomycetes</taxon>
        <taxon>Mycobacteriales</taxon>
        <taxon>Gordoniaceae</taxon>
        <taxon>Gordonia</taxon>
    </lineage>
</organism>
<dbReference type="EMBL" id="JAADZU010000102">
    <property type="protein sequence ID" value="NDK92154.1"/>
    <property type="molecule type" value="Genomic_DNA"/>
</dbReference>
<comment type="caution">
    <text evidence="3">The sequence shown here is derived from an EMBL/GenBank/DDBJ whole genome shotgun (WGS) entry which is preliminary data.</text>
</comment>
<evidence type="ECO:0000256" key="2">
    <source>
        <dbReference type="ARBA" id="ARBA00049106"/>
    </source>
</evidence>
<gene>
    <name evidence="3" type="ORF">GYA93_21685</name>
</gene>
<dbReference type="InterPro" id="IPR012349">
    <property type="entry name" value="Split_barrel_FMN-bd"/>
</dbReference>
<accession>A0A7K3LV78</accession>
<comment type="catalytic activity">
    <reaction evidence="2">
        <text>oxidized coenzyme F420-(gamma-L-Glu)(n) + a quinol + H(+) = reduced coenzyme F420-(gamma-L-Glu)(n) + a quinone</text>
        <dbReference type="Rhea" id="RHEA:39663"/>
        <dbReference type="Rhea" id="RHEA-COMP:12939"/>
        <dbReference type="Rhea" id="RHEA-COMP:14378"/>
        <dbReference type="ChEBI" id="CHEBI:15378"/>
        <dbReference type="ChEBI" id="CHEBI:24646"/>
        <dbReference type="ChEBI" id="CHEBI:132124"/>
        <dbReference type="ChEBI" id="CHEBI:133980"/>
        <dbReference type="ChEBI" id="CHEBI:139511"/>
    </reaction>
</comment>
<dbReference type="GO" id="GO:0016491">
    <property type="term" value="F:oxidoreductase activity"/>
    <property type="evidence" value="ECO:0007669"/>
    <property type="project" value="InterPro"/>
</dbReference>
<dbReference type="GO" id="GO:0005886">
    <property type="term" value="C:plasma membrane"/>
    <property type="evidence" value="ECO:0007669"/>
    <property type="project" value="TreeGrafter"/>
</dbReference>
<protein>
    <submittedName>
        <fullName evidence="3">Nitroreductase family deazaflavin-dependent oxidoreductase</fullName>
    </submittedName>
</protein>
<sequence>MSDFNTTIIDEFRANNGTVTTAGFGRGLILLHTVGARSGAERINPLMSIPEESGGRLIVGSAAGSPKDPAWVHNLRKHPEVTVERPGDVGVETYTARATELDPVQREQAWQLFLAVSDGFAQYTETAEGRAFPIFRLTPH</sequence>
<dbReference type="PANTHER" id="PTHR39428:SF1">
    <property type="entry name" value="F420H(2)-DEPENDENT QUINONE REDUCTASE RV1261C"/>
    <property type="match status" value="1"/>
</dbReference>
<dbReference type="Gene3D" id="2.30.110.10">
    <property type="entry name" value="Electron Transport, Fmn-binding Protein, Chain A"/>
    <property type="match status" value="1"/>
</dbReference>
<name>A0A7K3LV78_9ACTN</name>
<dbReference type="InterPro" id="IPR004378">
    <property type="entry name" value="F420H2_quin_Rdtase"/>
</dbReference>
<dbReference type="GO" id="GO:0070967">
    <property type="term" value="F:coenzyme F420 binding"/>
    <property type="evidence" value="ECO:0007669"/>
    <property type="project" value="TreeGrafter"/>
</dbReference>
<dbReference type="Pfam" id="PF04075">
    <property type="entry name" value="F420H2_quin_red"/>
    <property type="match status" value="1"/>
</dbReference>
<evidence type="ECO:0000256" key="1">
    <source>
        <dbReference type="ARBA" id="ARBA00008710"/>
    </source>
</evidence>